<dbReference type="Gene3D" id="2.30.180.10">
    <property type="entry name" value="FAS1 domain"/>
    <property type="match status" value="1"/>
</dbReference>
<keyword evidence="2" id="KW-0325">Glycoprotein</keyword>
<dbReference type="InterPro" id="IPR052806">
    <property type="entry name" value="Fasciclin-like_AGP"/>
</dbReference>
<protein>
    <submittedName>
        <fullName evidence="6">Fasciclin-like arabinogalactan protein 18, putative</fullName>
    </submittedName>
</protein>
<dbReference type="InterPro" id="IPR000782">
    <property type="entry name" value="FAS1_domain"/>
</dbReference>
<dbReference type="EMBL" id="CM001879">
    <property type="protein sequence ID" value="EOX92364.1"/>
    <property type="molecule type" value="Genomic_DNA"/>
</dbReference>
<feature type="chain" id="PRO_5001596390" evidence="4">
    <location>
        <begin position="25"/>
        <end position="256"/>
    </location>
</feature>
<gene>
    <name evidence="6" type="ORF">TCM_001313</name>
</gene>
<dbReference type="InParanoid" id="A0A061DIF6"/>
<dbReference type="SUPFAM" id="SSF82153">
    <property type="entry name" value="FAS1 domain"/>
    <property type="match status" value="1"/>
</dbReference>
<dbReference type="HOGENOM" id="CLU_1087442_0_0_1"/>
<evidence type="ECO:0000256" key="4">
    <source>
        <dbReference type="SAM" id="SignalP"/>
    </source>
</evidence>
<comment type="similarity">
    <text evidence="1">Belongs to the fasciclin-like AGP family.</text>
</comment>
<dbReference type="STRING" id="3641.A0A061DIF6"/>
<feature type="domain" description="FAS1" evidence="5">
    <location>
        <begin position="42"/>
        <end position="170"/>
    </location>
</feature>
<dbReference type="AlphaFoldDB" id="A0A061DIF6"/>
<feature type="signal peptide" evidence="4">
    <location>
        <begin position="1"/>
        <end position="24"/>
    </location>
</feature>
<evidence type="ECO:0000256" key="2">
    <source>
        <dbReference type="ARBA" id="ARBA00022974"/>
    </source>
</evidence>
<dbReference type="PANTHER" id="PTHR33985:SF15">
    <property type="entry name" value="FASCICLIN-LIKE ARABINOGALACTAN PROTEIN 19"/>
    <property type="match status" value="1"/>
</dbReference>
<organism evidence="6 7">
    <name type="scientific">Theobroma cacao</name>
    <name type="common">Cacao</name>
    <name type="synonym">Cocoa</name>
    <dbReference type="NCBI Taxonomy" id="3641"/>
    <lineage>
        <taxon>Eukaryota</taxon>
        <taxon>Viridiplantae</taxon>
        <taxon>Streptophyta</taxon>
        <taxon>Embryophyta</taxon>
        <taxon>Tracheophyta</taxon>
        <taxon>Spermatophyta</taxon>
        <taxon>Magnoliopsida</taxon>
        <taxon>eudicotyledons</taxon>
        <taxon>Gunneridae</taxon>
        <taxon>Pentapetalae</taxon>
        <taxon>rosids</taxon>
        <taxon>malvids</taxon>
        <taxon>Malvales</taxon>
        <taxon>Malvaceae</taxon>
        <taxon>Byttnerioideae</taxon>
        <taxon>Theobroma</taxon>
    </lineage>
</organism>
<dbReference type="FunCoup" id="A0A061DIF6">
    <property type="interactions" value="2"/>
</dbReference>
<feature type="region of interest" description="Disordered" evidence="3">
    <location>
        <begin position="220"/>
        <end position="243"/>
    </location>
</feature>
<dbReference type="PANTHER" id="PTHR33985">
    <property type="entry name" value="OS02G0491300 PROTEIN-RELATED"/>
    <property type="match status" value="1"/>
</dbReference>
<reference evidence="6 7" key="1">
    <citation type="journal article" date="2013" name="Genome Biol.">
        <title>The genome sequence of the most widely cultivated cacao type and its use to identify candidate genes regulating pod color.</title>
        <authorList>
            <person name="Motamayor J.C."/>
            <person name="Mockaitis K."/>
            <person name="Schmutz J."/>
            <person name="Haiminen N."/>
            <person name="Iii D.L."/>
            <person name="Cornejo O."/>
            <person name="Findley S.D."/>
            <person name="Zheng P."/>
            <person name="Utro F."/>
            <person name="Royaert S."/>
            <person name="Saski C."/>
            <person name="Jenkins J."/>
            <person name="Podicheti R."/>
            <person name="Zhao M."/>
            <person name="Scheffler B.E."/>
            <person name="Stack J.C."/>
            <person name="Feltus F.A."/>
            <person name="Mustiga G.M."/>
            <person name="Amores F."/>
            <person name="Phillips W."/>
            <person name="Marelli J.P."/>
            <person name="May G.D."/>
            <person name="Shapiro H."/>
            <person name="Ma J."/>
            <person name="Bustamante C.D."/>
            <person name="Schnell R.J."/>
            <person name="Main D."/>
            <person name="Gilbert D."/>
            <person name="Parida L."/>
            <person name="Kuhn D.N."/>
        </authorList>
    </citation>
    <scope>NUCLEOTIDE SEQUENCE [LARGE SCALE GENOMIC DNA]</scope>
    <source>
        <strain evidence="7">cv. Matina 1-6</strain>
    </source>
</reference>
<proteinExistence type="inferred from homology"/>
<evidence type="ECO:0000256" key="3">
    <source>
        <dbReference type="SAM" id="MobiDB-lite"/>
    </source>
</evidence>
<evidence type="ECO:0000256" key="1">
    <source>
        <dbReference type="ARBA" id="ARBA00007843"/>
    </source>
</evidence>
<dbReference type="Pfam" id="PF02469">
    <property type="entry name" value="Fasciclin"/>
    <property type="match status" value="1"/>
</dbReference>
<dbReference type="InterPro" id="IPR036378">
    <property type="entry name" value="FAS1_dom_sf"/>
</dbReference>
<dbReference type="Gramene" id="EOX92364">
    <property type="protein sequence ID" value="EOX92364"/>
    <property type="gene ID" value="TCM_001313"/>
</dbReference>
<keyword evidence="7" id="KW-1185">Reference proteome</keyword>
<sequence>MEIFSSEPTTLLLLLLLTAPCTTADLTSQELDAALFALRSNGYTLFPNAITTSDLQPRLLSSQNSSFTLLSPPDSLLFSLDLLSSARLYTFSLLLHVSPYLLSTSDLLSLRRPYIETLLPNRHLFIEKTQVSHNGSVLASVAVDGVRVSVPDLFLGSNIAVHGLDGILVPRYRARDNDGALSELGPVMAPKSRCEMCISPVNPPESLPPMGSRVPEMVTVGTGLKKDGGSDPDDDRGTNKGSRHSTFFQFKHLFTR</sequence>
<dbReference type="Proteomes" id="UP000026915">
    <property type="component" value="Chromosome 1"/>
</dbReference>
<evidence type="ECO:0000313" key="6">
    <source>
        <dbReference type="EMBL" id="EOX92364.1"/>
    </source>
</evidence>
<dbReference type="FunFam" id="2.30.180.10:FF:000046">
    <property type="entry name" value="Fasciclin-like arabinogalactan family protein"/>
    <property type="match status" value="1"/>
</dbReference>
<evidence type="ECO:0000313" key="7">
    <source>
        <dbReference type="Proteomes" id="UP000026915"/>
    </source>
</evidence>
<keyword evidence="2" id="KW-0654">Proteoglycan</keyword>
<accession>A0A061DIF6</accession>
<keyword evidence="4" id="KW-0732">Signal</keyword>
<dbReference type="eggNOG" id="ENOG502S47X">
    <property type="taxonomic scope" value="Eukaryota"/>
</dbReference>
<dbReference type="OMA" id="FISHERM"/>
<evidence type="ECO:0000259" key="5">
    <source>
        <dbReference type="Pfam" id="PF02469"/>
    </source>
</evidence>
<name>A0A061DIF6_THECC</name>